<dbReference type="GO" id="GO:0016787">
    <property type="term" value="F:hydrolase activity"/>
    <property type="evidence" value="ECO:0007669"/>
    <property type="project" value="UniProtKB-KW"/>
</dbReference>
<dbReference type="PIRSF" id="PIRSF018267">
    <property type="entry name" value="VSR_endonuc"/>
    <property type="match status" value="1"/>
</dbReference>
<gene>
    <name evidence="7" type="ORF">BJF95_08580</name>
</gene>
<evidence type="ECO:0000256" key="1">
    <source>
        <dbReference type="ARBA" id="ARBA00022722"/>
    </source>
</evidence>
<keyword evidence="4 6" id="KW-0378">Hydrolase</keyword>
<keyword evidence="8" id="KW-1185">Reference proteome</keyword>
<evidence type="ECO:0000256" key="4">
    <source>
        <dbReference type="ARBA" id="ARBA00022801"/>
    </source>
</evidence>
<dbReference type="OrthoDB" id="9801520at2"/>
<keyword evidence="1 6" id="KW-0540">Nuclease</keyword>
<dbReference type="AlphaFoldDB" id="A0A1Q8ZR76"/>
<evidence type="ECO:0000313" key="7">
    <source>
        <dbReference type="EMBL" id="OLP44556.1"/>
    </source>
</evidence>
<dbReference type="SUPFAM" id="SSF52980">
    <property type="entry name" value="Restriction endonuclease-like"/>
    <property type="match status" value="1"/>
</dbReference>
<comment type="function">
    <text evidence="6">May nick specific sequences that contain T:G mispairs resulting from m5C-deamination.</text>
</comment>
<proteinExistence type="inferred from homology"/>
<evidence type="ECO:0000256" key="6">
    <source>
        <dbReference type="PIRNR" id="PIRNR018267"/>
    </source>
</evidence>
<keyword evidence="5 6" id="KW-0234">DNA repair</keyword>
<dbReference type="STRING" id="1867956.BJF95_08580"/>
<dbReference type="Pfam" id="PF03852">
    <property type="entry name" value="Vsr"/>
    <property type="match status" value="1"/>
</dbReference>
<evidence type="ECO:0000256" key="5">
    <source>
        <dbReference type="ARBA" id="ARBA00023204"/>
    </source>
</evidence>
<dbReference type="GO" id="GO:0006298">
    <property type="term" value="P:mismatch repair"/>
    <property type="evidence" value="ECO:0007669"/>
    <property type="project" value="UniProtKB-UniRule"/>
</dbReference>
<dbReference type="InterPro" id="IPR004603">
    <property type="entry name" value="DNA_mismatch_endonuc_vsr"/>
</dbReference>
<dbReference type="Proteomes" id="UP000186894">
    <property type="component" value="Unassembled WGS sequence"/>
</dbReference>
<dbReference type="InterPro" id="IPR011335">
    <property type="entry name" value="Restrct_endonuc-II-like"/>
</dbReference>
<dbReference type="GO" id="GO:0004519">
    <property type="term" value="F:endonuclease activity"/>
    <property type="evidence" value="ECO:0007669"/>
    <property type="project" value="UniProtKB-KW"/>
</dbReference>
<evidence type="ECO:0000256" key="2">
    <source>
        <dbReference type="ARBA" id="ARBA00022759"/>
    </source>
</evidence>
<name>A0A1Q8ZR76_9HYPH</name>
<comment type="similarity">
    <text evidence="6">Belongs to the vsr family.</text>
</comment>
<dbReference type="CDD" id="cd00221">
    <property type="entry name" value="Vsr"/>
    <property type="match status" value="1"/>
</dbReference>
<dbReference type="EMBL" id="MKIM01000027">
    <property type="protein sequence ID" value="OLP44556.1"/>
    <property type="molecule type" value="Genomic_DNA"/>
</dbReference>
<organism evidence="7 8">
    <name type="scientific">Rhizobium oryziradicis</name>
    <dbReference type="NCBI Taxonomy" id="1867956"/>
    <lineage>
        <taxon>Bacteria</taxon>
        <taxon>Pseudomonadati</taxon>
        <taxon>Pseudomonadota</taxon>
        <taxon>Alphaproteobacteria</taxon>
        <taxon>Hyphomicrobiales</taxon>
        <taxon>Rhizobiaceae</taxon>
        <taxon>Rhizobium/Agrobacterium group</taxon>
        <taxon>Rhizobium</taxon>
    </lineage>
</organism>
<dbReference type="RefSeq" id="WP_075640066.1">
    <property type="nucleotide sequence ID" value="NZ_MKIM01000027.1"/>
</dbReference>
<protein>
    <recommendedName>
        <fullName evidence="6">Very short patch repair endonuclease</fullName>
        <ecNumber evidence="6">3.1.-.-</ecNumber>
    </recommendedName>
</protein>
<evidence type="ECO:0000256" key="3">
    <source>
        <dbReference type="ARBA" id="ARBA00022763"/>
    </source>
</evidence>
<dbReference type="NCBIfam" id="TIGR00632">
    <property type="entry name" value="vsr"/>
    <property type="match status" value="1"/>
</dbReference>
<accession>A0A1Q8ZR76</accession>
<dbReference type="EC" id="3.1.-.-" evidence="6"/>
<sequence>MTDIVDPETRSRMMAGIKGKNTKPELVLRRALHALGLRFRLHNRKIKGMPDLAFPKFKAVVFVHGCFWHRHAGCKYATTPSTRPEFWQTKFAANVARDAAVKTALLESGFRMATVWECALRKPWQVQATADLVADWLASASAEIEIGEVQAGRSLFSSIAFP</sequence>
<keyword evidence="3 6" id="KW-0227">DNA damage</keyword>
<comment type="caution">
    <text evidence="7">The sequence shown here is derived from an EMBL/GenBank/DDBJ whole genome shotgun (WGS) entry which is preliminary data.</text>
</comment>
<evidence type="ECO:0000313" key="8">
    <source>
        <dbReference type="Proteomes" id="UP000186894"/>
    </source>
</evidence>
<keyword evidence="2 6" id="KW-0255">Endonuclease</keyword>
<reference evidence="7 8" key="1">
    <citation type="submission" date="2016-09" db="EMBL/GenBank/DDBJ databases">
        <title>Rhizobium oryziradicis sp. nov., isolated from the root of rice.</title>
        <authorList>
            <person name="Zhao J."/>
            <person name="Zhang X."/>
        </authorList>
    </citation>
    <scope>NUCLEOTIDE SEQUENCE [LARGE SCALE GENOMIC DNA]</scope>
    <source>
        <strain evidence="7 8">N19</strain>
    </source>
</reference>
<dbReference type="Gene3D" id="3.40.960.10">
    <property type="entry name" value="VSR Endonuclease"/>
    <property type="match status" value="1"/>
</dbReference>